<sequence>MEEWIKRVKKLFESMIGVLKNPYLIDAMSNELDIQSIEITNLKSDNTSLNETLEELREDTYFLKESEGELQEQIKDISKSLNSILEKAIKELSKLEDYEIYQRLQFIDPEGWSIYRASQEILKLDVFKEFIVEDSMGRFEESDGHDLIGYLEIAAFGDCTYKIVGSMHEVLDSYIIDYESQEYKAYQDELYTLASKKLMDELYKKEPSIKLEFLQNYMEESGQMQPDQKEEGLQDLGDTKEKYLEEVTTDEVQDEELEI</sequence>
<gene>
    <name evidence="3" type="ORF">KHM83_17645</name>
</gene>
<feature type="region of interest" description="Disordered" evidence="2">
    <location>
        <begin position="220"/>
        <end position="259"/>
    </location>
</feature>
<feature type="compositionally biased region" description="Acidic residues" evidence="2">
    <location>
        <begin position="247"/>
        <end position="259"/>
    </location>
</feature>
<dbReference type="RefSeq" id="WP_213238370.1">
    <property type="nucleotide sequence ID" value="NZ_JAHBCL010000043.1"/>
</dbReference>
<proteinExistence type="predicted"/>
<organism evidence="3 4">
    <name type="scientific">Fusibacter paucivorans</name>
    <dbReference type="NCBI Taxonomy" id="76009"/>
    <lineage>
        <taxon>Bacteria</taxon>
        <taxon>Bacillati</taxon>
        <taxon>Bacillota</taxon>
        <taxon>Clostridia</taxon>
        <taxon>Eubacteriales</taxon>
        <taxon>Eubacteriales Family XII. Incertae Sedis</taxon>
        <taxon>Fusibacter</taxon>
    </lineage>
</organism>
<reference evidence="3 4" key="1">
    <citation type="submission" date="2021-05" db="EMBL/GenBank/DDBJ databases">
        <title>Fusibacter ferrireducens sp. nov., an anaerobic, sulfur- and Fe-reducing bacterium isolated from the mangrove sediment.</title>
        <authorList>
            <person name="Qiu D."/>
        </authorList>
    </citation>
    <scope>NUCLEOTIDE SEQUENCE [LARGE SCALE GENOMIC DNA]</scope>
    <source>
        <strain evidence="3 4">DSM 12116</strain>
    </source>
</reference>
<comment type="caution">
    <text evidence="3">The sequence shown here is derived from an EMBL/GenBank/DDBJ whole genome shotgun (WGS) entry which is preliminary data.</text>
</comment>
<feature type="compositionally biased region" description="Basic and acidic residues" evidence="2">
    <location>
        <begin position="227"/>
        <end position="245"/>
    </location>
</feature>
<keyword evidence="1" id="KW-0175">Coiled coil</keyword>
<evidence type="ECO:0000256" key="2">
    <source>
        <dbReference type="SAM" id="MobiDB-lite"/>
    </source>
</evidence>
<evidence type="ECO:0000313" key="3">
    <source>
        <dbReference type="EMBL" id="MBS7528513.1"/>
    </source>
</evidence>
<keyword evidence="4" id="KW-1185">Reference proteome</keyword>
<name>A0ABS5PTV6_9FIRM</name>
<evidence type="ECO:0000313" key="4">
    <source>
        <dbReference type="Proteomes" id="UP000746471"/>
    </source>
</evidence>
<protein>
    <submittedName>
        <fullName evidence="3">Uncharacterized protein</fullName>
    </submittedName>
</protein>
<dbReference type="Proteomes" id="UP000746471">
    <property type="component" value="Unassembled WGS sequence"/>
</dbReference>
<dbReference type="EMBL" id="JAHBCL010000043">
    <property type="protein sequence ID" value="MBS7528513.1"/>
    <property type="molecule type" value="Genomic_DNA"/>
</dbReference>
<evidence type="ECO:0000256" key="1">
    <source>
        <dbReference type="SAM" id="Coils"/>
    </source>
</evidence>
<feature type="coiled-coil region" evidence="1">
    <location>
        <begin position="25"/>
        <end position="59"/>
    </location>
</feature>
<accession>A0ABS5PTV6</accession>